<accession>A0A392MMY3</accession>
<dbReference type="EMBL" id="LXQA010012627">
    <property type="protein sequence ID" value="MCH87644.1"/>
    <property type="molecule type" value="Genomic_DNA"/>
</dbReference>
<keyword evidence="2" id="KW-1185">Reference proteome</keyword>
<proteinExistence type="predicted"/>
<protein>
    <submittedName>
        <fullName evidence="1">Uncharacterized protein</fullName>
    </submittedName>
</protein>
<name>A0A392MMY3_9FABA</name>
<gene>
    <name evidence="1" type="ORF">A2U01_0008521</name>
</gene>
<reference evidence="1 2" key="1">
    <citation type="journal article" date="2018" name="Front. Plant Sci.">
        <title>Red Clover (Trifolium pratense) and Zigzag Clover (T. medium) - A Picture of Genomic Similarities and Differences.</title>
        <authorList>
            <person name="Dluhosova J."/>
            <person name="Istvanek J."/>
            <person name="Nedelnik J."/>
            <person name="Repkova J."/>
        </authorList>
    </citation>
    <scope>NUCLEOTIDE SEQUENCE [LARGE SCALE GENOMIC DNA]</scope>
    <source>
        <strain evidence="2">cv. 10/8</strain>
        <tissue evidence="1">Leaf</tissue>
    </source>
</reference>
<comment type="caution">
    <text evidence="1">The sequence shown here is derived from an EMBL/GenBank/DDBJ whole genome shotgun (WGS) entry which is preliminary data.</text>
</comment>
<dbReference type="Proteomes" id="UP000265520">
    <property type="component" value="Unassembled WGS sequence"/>
</dbReference>
<sequence length="100" mass="10875">MSQEGGVPITYNRNVDVMLAKHLQKLLQRSELITFTGAWGNIVSRSDHISGEKAKVTVNNTLDSVVVLDSRDAVNPSAKELNNIVSSLNPIATSINKVMN</sequence>
<evidence type="ECO:0000313" key="1">
    <source>
        <dbReference type="EMBL" id="MCH87644.1"/>
    </source>
</evidence>
<dbReference type="AlphaFoldDB" id="A0A392MMY3"/>
<organism evidence="1 2">
    <name type="scientific">Trifolium medium</name>
    <dbReference type="NCBI Taxonomy" id="97028"/>
    <lineage>
        <taxon>Eukaryota</taxon>
        <taxon>Viridiplantae</taxon>
        <taxon>Streptophyta</taxon>
        <taxon>Embryophyta</taxon>
        <taxon>Tracheophyta</taxon>
        <taxon>Spermatophyta</taxon>
        <taxon>Magnoliopsida</taxon>
        <taxon>eudicotyledons</taxon>
        <taxon>Gunneridae</taxon>
        <taxon>Pentapetalae</taxon>
        <taxon>rosids</taxon>
        <taxon>fabids</taxon>
        <taxon>Fabales</taxon>
        <taxon>Fabaceae</taxon>
        <taxon>Papilionoideae</taxon>
        <taxon>50 kb inversion clade</taxon>
        <taxon>NPAAA clade</taxon>
        <taxon>Hologalegina</taxon>
        <taxon>IRL clade</taxon>
        <taxon>Trifolieae</taxon>
        <taxon>Trifolium</taxon>
    </lineage>
</organism>
<evidence type="ECO:0000313" key="2">
    <source>
        <dbReference type="Proteomes" id="UP000265520"/>
    </source>
</evidence>